<reference evidence="2" key="1">
    <citation type="submission" date="2020-11" db="EMBL/GenBank/DDBJ databases">
        <authorList>
            <consortium name="DOE Joint Genome Institute"/>
            <person name="Ahrendt S."/>
            <person name="Riley R."/>
            <person name="Andreopoulos W."/>
            <person name="LaButti K."/>
            <person name="Pangilinan J."/>
            <person name="Ruiz-duenas F.J."/>
            <person name="Barrasa J.M."/>
            <person name="Sanchez-Garcia M."/>
            <person name="Camarero S."/>
            <person name="Miyauchi S."/>
            <person name="Serrano A."/>
            <person name="Linde D."/>
            <person name="Babiker R."/>
            <person name="Drula E."/>
            <person name="Ayuso-Fernandez I."/>
            <person name="Pacheco R."/>
            <person name="Padilla G."/>
            <person name="Ferreira P."/>
            <person name="Barriuso J."/>
            <person name="Kellner H."/>
            <person name="Castanera R."/>
            <person name="Alfaro M."/>
            <person name="Ramirez L."/>
            <person name="Pisabarro A.G."/>
            <person name="Kuo A."/>
            <person name="Tritt A."/>
            <person name="Lipzen A."/>
            <person name="He G."/>
            <person name="Yan M."/>
            <person name="Ng V."/>
            <person name="Cullen D."/>
            <person name="Martin F."/>
            <person name="Rosso M.-N."/>
            <person name="Henrissat B."/>
            <person name="Hibbett D."/>
            <person name="Martinez A.T."/>
            <person name="Grigoriev I.V."/>
        </authorList>
    </citation>
    <scope>NUCLEOTIDE SEQUENCE</scope>
    <source>
        <strain evidence="2">AH 44721</strain>
    </source>
</reference>
<evidence type="ECO:0000313" key="3">
    <source>
        <dbReference type="Proteomes" id="UP000724874"/>
    </source>
</evidence>
<accession>A0A9P5NSK9</accession>
<keyword evidence="1" id="KW-0812">Transmembrane</keyword>
<protein>
    <submittedName>
        <fullName evidence="2">Uncharacterized protein</fullName>
    </submittedName>
</protein>
<organism evidence="2 3">
    <name type="scientific">Gymnopilus junonius</name>
    <name type="common">Spectacular rustgill mushroom</name>
    <name type="synonym">Gymnopilus spectabilis subsp. junonius</name>
    <dbReference type="NCBI Taxonomy" id="109634"/>
    <lineage>
        <taxon>Eukaryota</taxon>
        <taxon>Fungi</taxon>
        <taxon>Dikarya</taxon>
        <taxon>Basidiomycota</taxon>
        <taxon>Agaricomycotina</taxon>
        <taxon>Agaricomycetes</taxon>
        <taxon>Agaricomycetidae</taxon>
        <taxon>Agaricales</taxon>
        <taxon>Agaricineae</taxon>
        <taxon>Hymenogastraceae</taxon>
        <taxon>Gymnopilus</taxon>
    </lineage>
</organism>
<dbReference type="EMBL" id="JADNYJ010000023">
    <property type="protein sequence ID" value="KAF8905230.1"/>
    <property type="molecule type" value="Genomic_DNA"/>
</dbReference>
<gene>
    <name evidence="2" type="ORF">CPB84DRAFT_1771963</name>
</gene>
<proteinExistence type="predicted"/>
<name>A0A9P5NSK9_GYMJU</name>
<dbReference type="AlphaFoldDB" id="A0A9P5NSK9"/>
<evidence type="ECO:0000256" key="1">
    <source>
        <dbReference type="SAM" id="Phobius"/>
    </source>
</evidence>
<feature type="transmembrane region" description="Helical" evidence="1">
    <location>
        <begin position="113"/>
        <end position="133"/>
    </location>
</feature>
<evidence type="ECO:0000313" key="2">
    <source>
        <dbReference type="EMBL" id="KAF8905230.1"/>
    </source>
</evidence>
<keyword evidence="1" id="KW-0472">Membrane</keyword>
<dbReference type="Proteomes" id="UP000724874">
    <property type="component" value="Unassembled WGS sequence"/>
</dbReference>
<comment type="caution">
    <text evidence="2">The sequence shown here is derived from an EMBL/GenBank/DDBJ whole genome shotgun (WGS) entry which is preliminary data.</text>
</comment>
<keyword evidence="1" id="KW-1133">Transmembrane helix</keyword>
<sequence>MSHLPYRCYCVFGRQRCRPLMAPLFRIFPRDARSLTLFDDILEHLWSCRAIPDLSLRHGRFGHDWKVLECIGRGSLLERPSPLGPFCLILQWVSPRQTVAAPLRLGRCFPCRWLKHTLVLLLLIVACLQHMAMMLRVYRASIRGGFDGISDSICKTKLPW</sequence>
<keyword evidence="3" id="KW-1185">Reference proteome</keyword>